<dbReference type="GO" id="GO:0016757">
    <property type="term" value="F:glycosyltransferase activity"/>
    <property type="evidence" value="ECO:0007669"/>
    <property type="project" value="UniProtKB-KW"/>
</dbReference>
<dbReference type="CDD" id="cd00761">
    <property type="entry name" value="Glyco_tranf_GTA_type"/>
    <property type="match status" value="1"/>
</dbReference>
<dbReference type="InterPro" id="IPR029044">
    <property type="entry name" value="Nucleotide-diphossugar_trans"/>
</dbReference>
<accession>A0A0G3BMG8</accession>
<dbReference type="InterPro" id="IPR001173">
    <property type="entry name" value="Glyco_trans_2-like"/>
</dbReference>
<keyword evidence="4" id="KW-0472">Membrane</keyword>
<evidence type="ECO:0000313" key="7">
    <source>
        <dbReference type="Proteomes" id="UP000035352"/>
    </source>
</evidence>
<organism evidence="6 7">
    <name type="scientific">Caldimonas brevitalea</name>
    <dbReference type="NCBI Taxonomy" id="413882"/>
    <lineage>
        <taxon>Bacteria</taxon>
        <taxon>Pseudomonadati</taxon>
        <taxon>Pseudomonadota</taxon>
        <taxon>Betaproteobacteria</taxon>
        <taxon>Burkholderiales</taxon>
        <taxon>Sphaerotilaceae</taxon>
        <taxon>Caldimonas</taxon>
    </lineage>
</organism>
<reference evidence="6 7" key="1">
    <citation type="submission" date="2015-05" db="EMBL/GenBank/DDBJ databases">
        <authorList>
            <person name="Tang B."/>
            <person name="Yu Y."/>
        </authorList>
    </citation>
    <scope>NUCLEOTIDE SEQUENCE [LARGE SCALE GENOMIC DNA]</scope>
    <source>
        <strain evidence="6 7">DSM 7029</strain>
    </source>
</reference>
<keyword evidence="7" id="KW-1185">Reference proteome</keyword>
<evidence type="ECO:0000256" key="3">
    <source>
        <dbReference type="ARBA" id="ARBA00022679"/>
    </source>
</evidence>
<feature type="domain" description="Glycosyltransferase 2-like" evidence="5">
    <location>
        <begin position="6"/>
        <end position="138"/>
    </location>
</feature>
<dbReference type="PANTHER" id="PTHR43179:SF12">
    <property type="entry name" value="GALACTOFURANOSYLTRANSFERASE GLFT2"/>
    <property type="match status" value="1"/>
</dbReference>
<proteinExistence type="inferred from homology"/>
<dbReference type="STRING" id="413882.AAW51_3911"/>
<protein>
    <submittedName>
        <fullName evidence="6">Glycosyl transferase family 2</fullName>
    </submittedName>
</protein>
<dbReference type="KEGG" id="pbh:AAW51_3911"/>
<sequence length="324" mass="36294">MTLRVSVVVPTYKRPQLLLRCLDALVDQRFEPSAYEIVVVDDGQCDETEAVVAQVAEQTRGSPEVRYLRPDGTRGPAAARNRGWRAAAAPIIAFTDDDTIPDRDWLRYGVLAMSMDRVAVWGRVVVPTPDVPTDHEKNTRGLEEAEFVTANCFVRRDALDAIGGFDERFKRAWREDADLYFSLLQRFGTVDPVPAAMVVHPVRPAPWGVSLGQQANMFFDALLYKKHPRHYRELIRRLPPVRYYLIVVCALGALITGLGGSPGLATLLALVALGLIGNFAWQRLRDTSHEPRHVAEMVVTSVAIPFLSVFWRLAGAVRFRVPFM</sequence>
<dbReference type="Gene3D" id="3.90.550.10">
    <property type="entry name" value="Spore Coat Polysaccharide Biosynthesis Protein SpsA, Chain A"/>
    <property type="match status" value="1"/>
</dbReference>
<evidence type="ECO:0000256" key="1">
    <source>
        <dbReference type="ARBA" id="ARBA00006739"/>
    </source>
</evidence>
<dbReference type="Proteomes" id="UP000035352">
    <property type="component" value="Chromosome"/>
</dbReference>
<dbReference type="RefSeq" id="WP_047195937.1">
    <property type="nucleotide sequence ID" value="NZ_CP011371.1"/>
</dbReference>
<dbReference type="Pfam" id="PF00535">
    <property type="entry name" value="Glycos_transf_2"/>
    <property type="match status" value="1"/>
</dbReference>
<dbReference type="PATRIC" id="fig|413882.6.peg.4081"/>
<feature type="transmembrane region" description="Helical" evidence="4">
    <location>
        <begin position="264"/>
        <end position="281"/>
    </location>
</feature>
<evidence type="ECO:0000313" key="6">
    <source>
        <dbReference type="EMBL" id="AKJ30602.1"/>
    </source>
</evidence>
<gene>
    <name evidence="6" type="ORF">AAW51_3911</name>
</gene>
<dbReference type="EMBL" id="CP011371">
    <property type="protein sequence ID" value="AKJ30602.1"/>
    <property type="molecule type" value="Genomic_DNA"/>
</dbReference>
<keyword evidence="4" id="KW-0812">Transmembrane</keyword>
<keyword evidence="4" id="KW-1133">Transmembrane helix</keyword>
<evidence type="ECO:0000259" key="5">
    <source>
        <dbReference type="Pfam" id="PF00535"/>
    </source>
</evidence>
<keyword evidence="3 6" id="KW-0808">Transferase</keyword>
<dbReference type="PANTHER" id="PTHR43179">
    <property type="entry name" value="RHAMNOSYLTRANSFERASE WBBL"/>
    <property type="match status" value="1"/>
</dbReference>
<evidence type="ECO:0000256" key="2">
    <source>
        <dbReference type="ARBA" id="ARBA00022676"/>
    </source>
</evidence>
<keyword evidence="2" id="KW-0328">Glycosyltransferase</keyword>
<dbReference type="AlphaFoldDB" id="A0A0G3BMG8"/>
<name>A0A0G3BMG8_9BURK</name>
<feature type="transmembrane region" description="Helical" evidence="4">
    <location>
        <begin position="293"/>
        <end position="314"/>
    </location>
</feature>
<feature type="transmembrane region" description="Helical" evidence="4">
    <location>
        <begin position="241"/>
        <end position="258"/>
    </location>
</feature>
<comment type="similarity">
    <text evidence="1">Belongs to the glycosyltransferase 2 family.</text>
</comment>
<evidence type="ECO:0000256" key="4">
    <source>
        <dbReference type="SAM" id="Phobius"/>
    </source>
</evidence>
<dbReference type="OrthoDB" id="9781367at2"/>
<dbReference type="SUPFAM" id="SSF53448">
    <property type="entry name" value="Nucleotide-diphospho-sugar transferases"/>
    <property type="match status" value="1"/>
</dbReference>